<evidence type="ECO:0000313" key="1">
    <source>
        <dbReference type="EMBL" id="VVE38842.1"/>
    </source>
</evidence>
<dbReference type="EMBL" id="CABPSM010000013">
    <property type="protein sequence ID" value="VVE38842.1"/>
    <property type="molecule type" value="Genomic_DNA"/>
</dbReference>
<gene>
    <name evidence="1" type="ORF">PHO31112_04037</name>
</gene>
<dbReference type="AlphaFoldDB" id="A0A5E4XRZ6"/>
<protein>
    <submittedName>
        <fullName evidence="1">Uncharacterized protein</fullName>
    </submittedName>
</protein>
<dbReference type="Proteomes" id="UP000343317">
    <property type="component" value="Unassembled WGS sequence"/>
</dbReference>
<reference evidence="1 2" key="1">
    <citation type="submission" date="2019-08" db="EMBL/GenBank/DDBJ databases">
        <authorList>
            <person name="Peeters C."/>
        </authorList>
    </citation>
    <scope>NUCLEOTIDE SEQUENCE [LARGE SCALE GENOMIC DNA]</scope>
    <source>
        <strain evidence="1 2">LMG 31112</strain>
    </source>
</reference>
<keyword evidence="2" id="KW-1185">Reference proteome</keyword>
<organism evidence="1 2">
    <name type="scientific">Pandoraea horticolens</name>
    <dbReference type="NCBI Taxonomy" id="2508298"/>
    <lineage>
        <taxon>Bacteria</taxon>
        <taxon>Pseudomonadati</taxon>
        <taxon>Pseudomonadota</taxon>
        <taxon>Betaproteobacteria</taxon>
        <taxon>Burkholderiales</taxon>
        <taxon>Burkholderiaceae</taxon>
        <taxon>Pandoraea</taxon>
    </lineage>
</organism>
<proteinExistence type="predicted"/>
<evidence type="ECO:0000313" key="2">
    <source>
        <dbReference type="Proteomes" id="UP000343317"/>
    </source>
</evidence>
<name>A0A5E4XRZ6_9BURK</name>
<sequence>MGRIPRQSIGAEHGVNVLLGKRGPVTVTAGLQMLNTLNSYIRYKTFDETLRRD</sequence>
<accession>A0A5E4XRZ6</accession>